<evidence type="ECO:0000256" key="1">
    <source>
        <dbReference type="SAM" id="Phobius"/>
    </source>
</evidence>
<dbReference type="EMBL" id="MFLZ01000002">
    <property type="protein sequence ID" value="OGG80667.1"/>
    <property type="molecule type" value="Genomic_DNA"/>
</dbReference>
<dbReference type="AlphaFoldDB" id="A0A1F6F462"/>
<feature type="transmembrane region" description="Helical" evidence="1">
    <location>
        <begin position="136"/>
        <end position="158"/>
    </location>
</feature>
<name>A0A1F6F462_9BACT</name>
<comment type="caution">
    <text evidence="2">The sequence shown here is derived from an EMBL/GenBank/DDBJ whole genome shotgun (WGS) entry which is preliminary data.</text>
</comment>
<gene>
    <name evidence="2" type="ORF">A3A39_03165</name>
</gene>
<evidence type="ECO:0000313" key="2">
    <source>
        <dbReference type="EMBL" id="OGG80667.1"/>
    </source>
</evidence>
<feature type="transmembrane region" description="Helical" evidence="1">
    <location>
        <begin position="102"/>
        <end position="124"/>
    </location>
</feature>
<feature type="transmembrane region" description="Helical" evidence="1">
    <location>
        <begin position="29"/>
        <end position="49"/>
    </location>
</feature>
<feature type="transmembrane region" description="Helical" evidence="1">
    <location>
        <begin position="55"/>
        <end position="74"/>
    </location>
</feature>
<keyword evidence="1" id="KW-1133">Transmembrane helix</keyword>
<dbReference type="Proteomes" id="UP000177372">
    <property type="component" value="Unassembled WGS sequence"/>
</dbReference>
<keyword evidence="1" id="KW-0472">Membrane</keyword>
<protein>
    <submittedName>
        <fullName evidence="2">Uncharacterized protein</fullName>
    </submittedName>
</protein>
<keyword evidence="1" id="KW-0812">Transmembrane</keyword>
<dbReference type="STRING" id="1798512.A3A39_03165"/>
<sequence length="174" mass="19665">MPSGTGIPAGATITYTETDRWEKLGYQSIWAFTAAIIVMLGLPGNIGQAHPLFDFIHTFLAYGFALVCLGYLGVNAKMIKERDTDPLKTLDMGMKDYSRSQWPWYALIAIVVGKPLLYAGFMGIWNPFVWFAPWQWLAGVAAFATVYFDVIILSWLGFRITQLQNELTVERSRR</sequence>
<evidence type="ECO:0000313" key="3">
    <source>
        <dbReference type="Proteomes" id="UP000177372"/>
    </source>
</evidence>
<organism evidence="2 3">
    <name type="scientific">Candidatus Kaiserbacteria bacterium RIFCSPLOWO2_01_FULL_54_13</name>
    <dbReference type="NCBI Taxonomy" id="1798512"/>
    <lineage>
        <taxon>Bacteria</taxon>
        <taxon>Candidatus Kaiseribacteriota</taxon>
    </lineage>
</organism>
<proteinExistence type="predicted"/>
<accession>A0A1F6F462</accession>
<reference evidence="2 3" key="1">
    <citation type="journal article" date="2016" name="Nat. Commun.">
        <title>Thousands of microbial genomes shed light on interconnected biogeochemical processes in an aquifer system.</title>
        <authorList>
            <person name="Anantharaman K."/>
            <person name="Brown C.T."/>
            <person name="Hug L.A."/>
            <person name="Sharon I."/>
            <person name="Castelle C.J."/>
            <person name="Probst A.J."/>
            <person name="Thomas B.C."/>
            <person name="Singh A."/>
            <person name="Wilkins M.J."/>
            <person name="Karaoz U."/>
            <person name="Brodie E.L."/>
            <person name="Williams K.H."/>
            <person name="Hubbard S.S."/>
            <person name="Banfield J.F."/>
        </authorList>
    </citation>
    <scope>NUCLEOTIDE SEQUENCE [LARGE SCALE GENOMIC DNA]</scope>
</reference>